<evidence type="ECO:0000256" key="1">
    <source>
        <dbReference type="SAM" id="Phobius"/>
    </source>
</evidence>
<keyword evidence="1" id="KW-0472">Membrane</keyword>
<keyword evidence="1" id="KW-1133">Transmembrane helix</keyword>
<proteinExistence type="predicted"/>
<dbReference type="Pfam" id="PF09480">
    <property type="entry name" value="PrgH"/>
    <property type="match status" value="1"/>
</dbReference>
<dbReference type="InterPro" id="IPR013387">
    <property type="entry name" value="T3SS_PrgH/EprH"/>
</dbReference>
<evidence type="ECO:0000313" key="2">
    <source>
        <dbReference type="EMBL" id="QBJ27752.1"/>
    </source>
</evidence>
<organism evidence="2">
    <name type="scientific">Plesiomonas shigelloides</name>
    <name type="common">Aeromonas shigelloides</name>
    <dbReference type="NCBI Taxonomy" id="703"/>
    <lineage>
        <taxon>Bacteria</taxon>
        <taxon>Pseudomonadati</taxon>
        <taxon>Pseudomonadota</taxon>
        <taxon>Gammaproteobacteria</taxon>
        <taxon>Enterobacterales</taxon>
        <taxon>Enterobacteriaceae</taxon>
        <taxon>Plesiomonas</taxon>
    </lineage>
</organism>
<dbReference type="EMBL" id="MK256934">
    <property type="protein sequence ID" value="QBJ27752.1"/>
    <property type="molecule type" value="Genomic_DNA"/>
</dbReference>
<keyword evidence="1" id="KW-0812">Transmembrane</keyword>
<dbReference type="Gene3D" id="2.60.200.20">
    <property type="match status" value="1"/>
</dbReference>
<dbReference type="InterPro" id="IPR019029">
    <property type="entry name" value="T3SS_PrgH/EprH-like"/>
</dbReference>
<accession>A0A481WFU2</accession>
<dbReference type="Gene3D" id="3.30.300.170">
    <property type="match status" value="1"/>
</dbReference>
<sequence>MITELPPDTLFIPLERGGMNFELRFDNSDSAAISLRELSAEGNASKEHSASLNQVLQIGELNFALRLENQTWHSEILAYPNSTPKIASSTRRRYIPAVVALALITGAVVIALFWLWRTPQKQANELGLLLGNDNQRFQVLPGRNKTLYVAASNERDVSWAQQVIARGENKEPAQVISIERENARMTRWLADNYPDLAYYRLQMDNPRLPQLWISRQRAALNDVDRQRLSQRLLSQFPYADQISVIAIDDATVIRQAETELKRQALPYTRQDHAGGVTFVVQGALDDGELLRARQLVEEYYRQWGGRYVQFAIELKDDWLKGRSYQYGEQGYIKMSPAHWYFPKPL</sequence>
<dbReference type="NCBIfam" id="TIGR02554">
    <property type="entry name" value="PrgH"/>
    <property type="match status" value="1"/>
</dbReference>
<dbReference type="GO" id="GO:0016020">
    <property type="term" value="C:membrane"/>
    <property type="evidence" value="ECO:0007669"/>
    <property type="project" value="InterPro"/>
</dbReference>
<reference evidence="2" key="1">
    <citation type="journal article" date="2019" name="J. Microbiol. Methods">
        <title>Plesiomonas shigelloides sipD mutant, generated by an efficient gene transfer system, is less invasive.</title>
        <authorList>
            <person name="Xi D."/>
            <person name="Jing F."/>
            <person name="Liu Q."/>
            <person name="Cao B."/>
        </authorList>
    </citation>
    <scope>NUCLEOTIDE SEQUENCE</scope>
    <source>
        <strain evidence="2">G5884</strain>
    </source>
</reference>
<name>A0A481WFU2_PLESH</name>
<protein>
    <submittedName>
        <fullName evidence="2">Pathogenicity island 1 effector protein</fullName>
    </submittedName>
</protein>
<dbReference type="AlphaFoldDB" id="A0A481WFU2"/>
<dbReference type="Gene3D" id="3.30.70.1770">
    <property type="match status" value="1"/>
</dbReference>
<feature type="transmembrane region" description="Helical" evidence="1">
    <location>
        <begin position="94"/>
        <end position="116"/>
    </location>
</feature>
<gene>
    <name evidence="2" type="primary">prgH</name>
</gene>
<dbReference type="Gene3D" id="3.30.70.1780">
    <property type="match status" value="1"/>
</dbReference>